<accession>A0ABT4ZCS6</accession>
<name>A0ABT4ZCS6_9RHOB</name>
<evidence type="ECO:0000256" key="1">
    <source>
        <dbReference type="SAM" id="Phobius"/>
    </source>
</evidence>
<protein>
    <submittedName>
        <fullName evidence="3">SPOR domain-containing protein</fullName>
    </submittedName>
</protein>
<dbReference type="InterPro" id="IPR036680">
    <property type="entry name" value="SPOR-like_sf"/>
</dbReference>
<evidence type="ECO:0000313" key="4">
    <source>
        <dbReference type="Proteomes" id="UP001165641"/>
    </source>
</evidence>
<keyword evidence="1" id="KW-1133">Transmembrane helix</keyword>
<dbReference type="SUPFAM" id="SSF110997">
    <property type="entry name" value="Sporulation related repeat"/>
    <property type="match status" value="1"/>
</dbReference>
<organism evidence="3 4">
    <name type="scientific">Paracoccus onchidii</name>
    <dbReference type="NCBI Taxonomy" id="3017813"/>
    <lineage>
        <taxon>Bacteria</taxon>
        <taxon>Pseudomonadati</taxon>
        <taxon>Pseudomonadota</taxon>
        <taxon>Alphaproteobacteria</taxon>
        <taxon>Rhodobacterales</taxon>
        <taxon>Paracoccaceae</taxon>
        <taxon>Paracoccus</taxon>
    </lineage>
</organism>
<keyword evidence="1" id="KW-0812">Transmembrane</keyword>
<sequence length="374" mass="38468">MAVMDFREGGYVFSRHKVRREFSYDQHGADGGQADDDHSRFVADPDGADSFSARIGRLTHYLGALASVALMVGLLAWGWQLVSRDVSGVPVIRAVAGDARTTPDDPGGELASYTGYAVNGVAEGALEQPTSQVAIAPAAGALTEEDVAMGEFGAAAHEPANPSDAPLNFDGEPIVPLSDSEAQALAEAQVAAEAARLALIAETEAAIIDAPATEGPVNEVVTDENGDPAQTDAITAALAEAQAAANPGLLQASTRPAPRPRTMRVASAGTTATDARPVAPEPAPAAPVAAASANGPLVQIGAFDSNAIAGNEWNRLTGKFGSLFSGKGQVIQQHQSNGRTFWRLRVAGFDSIGEARQFCSALKSGGTDCLALAR</sequence>
<feature type="transmembrane region" description="Helical" evidence="1">
    <location>
        <begin position="61"/>
        <end position="79"/>
    </location>
</feature>
<dbReference type="RefSeq" id="WP_271887649.1">
    <property type="nucleotide sequence ID" value="NZ_JAQBIE010000003.1"/>
</dbReference>
<reference evidence="3" key="1">
    <citation type="submission" date="2022-12" db="EMBL/GenBank/DDBJ databases">
        <title>Paracoccus onchidii sp. nov., isolated from a marine invertebrate from the South China Sea.</title>
        <authorList>
            <person name="Xu S."/>
            <person name="Liu Z."/>
            <person name="Xu Y."/>
        </authorList>
    </citation>
    <scope>NUCLEOTIDE SEQUENCE</scope>
    <source>
        <strain evidence="3">Z330</strain>
    </source>
</reference>
<evidence type="ECO:0000313" key="3">
    <source>
        <dbReference type="EMBL" id="MDB6176521.1"/>
    </source>
</evidence>
<dbReference type="EMBL" id="JAQBIE010000003">
    <property type="protein sequence ID" value="MDB6176521.1"/>
    <property type="molecule type" value="Genomic_DNA"/>
</dbReference>
<evidence type="ECO:0000259" key="2">
    <source>
        <dbReference type="PROSITE" id="PS51724"/>
    </source>
</evidence>
<dbReference type="Pfam" id="PF05036">
    <property type="entry name" value="SPOR"/>
    <property type="match status" value="1"/>
</dbReference>
<feature type="domain" description="SPOR" evidence="2">
    <location>
        <begin position="290"/>
        <end position="374"/>
    </location>
</feature>
<gene>
    <name evidence="3" type="ORF">PAF17_03265</name>
</gene>
<keyword evidence="1" id="KW-0472">Membrane</keyword>
<dbReference type="Gene3D" id="3.30.70.1070">
    <property type="entry name" value="Sporulation related repeat"/>
    <property type="match status" value="1"/>
</dbReference>
<proteinExistence type="predicted"/>
<keyword evidence="4" id="KW-1185">Reference proteome</keyword>
<dbReference type="InterPro" id="IPR007730">
    <property type="entry name" value="SPOR-like_dom"/>
</dbReference>
<dbReference type="PROSITE" id="PS51724">
    <property type="entry name" value="SPOR"/>
    <property type="match status" value="1"/>
</dbReference>
<comment type="caution">
    <text evidence="3">The sequence shown here is derived from an EMBL/GenBank/DDBJ whole genome shotgun (WGS) entry which is preliminary data.</text>
</comment>
<dbReference type="Proteomes" id="UP001165641">
    <property type="component" value="Unassembled WGS sequence"/>
</dbReference>